<dbReference type="RefSeq" id="WP_379862354.1">
    <property type="nucleotide sequence ID" value="NZ_JBHMFC010000103.1"/>
</dbReference>
<dbReference type="Proteomes" id="UP001589585">
    <property type="component" value="Unassembled WGS sequence"/>
</dbReference>
<evidence type="ECO:0000313" key="13">
    <source>
        <dbReference type="Proteomes" id="UP001589585"/>
    </source>
</evidence>
<dbReference type="InterPro" id="IPR039174">
    <property type="entry name" value="Chondroitin_ABC_lyase"/>
</dbReference>
<dbReference type="Pfam" id="PF02278">
    <property type="entry name" value="Lyase_8"/>
    <property type="match status" value="1"/>
</dbReference>
<dbReference type="Gene3D" id="1.50.10.100">
    <property type="entry name" value="Chondroitin AC/alginate lyase"/>
    <property type="match status" value="1"/>
</dbReference>
<keyword evidence="5" id="KW-0106">Calcium</keyword>
<feature type="domain" description="Secretion system C-terminal sorting" evidence="11">
    <location>
        <begin position="984"/>
        <end position="1057"/>
    </location>
</feature>
<evidence type="ECO:0000256" key="6">
    <source>
        <dbReference type="ARBA" id="ARBA00023239"/>
    </source>
</evidence>
<dbReference type="InterPro" id="IPR008929">
    <property type="entry name" value="Chondroitin_lyas"/>
</dbReference>
<name>A0ABV5FF66_9FLAO</name>
<dbReference type="InterPro" id="IPR008979">
    <property type="entry name" value="Galactose-bd-like_sf"/>
</dbReference>
<keyword evidence="6 12" id="KW-0456">Lyase</keyword>
<dbReference type="Gene3D" id="2.60.120.430">
    <property type="entry name" value="Galactose-binding lectin"/>
    <property type="match status" value="1"/>
</dbReference>
<dbReference type="NCBIfam" id="TIGR04183">
    <property type="entry name" value="Por_Secre_tail"/>
    <property type="match status" value="1"/>
</dbReference>
<comment type="caution">
    <text evidence="12">The sequence shown here is derived from an EMBL/GenBank/DDBJ whole genome shotgun (WGS) entry which is preliminary data.</text>
</comment>
<dbReference type="Pfam" id="PF09093">
    <property type="entry name" value="Lyase_catalyt"/>
    <property type="match status" value="1"/>
</dbReference>
<evidence type="ECO:0000256" key="5">
    <source>
        <dbReference type="ARBA" id="ARBA00022837"/>
    </source>
</evidence>
<dbReference type="InterPro" id="IPR015177">
    <property type="entry name" value="Lyase_catalyt"/>
</dbReference>
<keyword evidence="13" id="KW-1185">Reference proteome</keyword>
<dbReference type="Pfam" id="PF18962">
    <property type="entry name" value="Por_Secre_tail"/>
    <property type="match status" value="1"/>
</dbReference>
<comment type="similarity">
    <text evidence="2">Belongs to the polysaccharide lyase 8 family.</text>
</comment>
<dbReference type="Pfam" id="PF09092">
    <property type="entry name" value="Lyase_N"/>
    <property type="match status" value="1"/>
</dbReference>
<dbReference type="SUPFAM" id="SSF74650">
    <property type="entry name" value="Galactose mutarotase-like"/>
    <property type="match status" value="1"/>
</dbReference>
<organism evidence="12 13">
    <name type="scientific">Mariniflexile ostreae</name>
    <dbReference type="NCBI Taxonomy" id="1520892"/>
    <lineage>
        <taxon>Bacteria</taxon>
        <taxon>Pseudomonadati</taxon>
        <taxon>Bacteroidota</taxon>
        <taxon>Flavobacteriia</taxon>
        <taxon>Flavobacteriales</taxon>
        <taxon>Flavobacteriaceae</taxon>
        <taxon>Mariniflexile</taxon>
    </lineage>
</organism>
<evidence type="ECO:0000313" key="12">
    <source>
        <dbReference type="EMBL" id="MFB9058113.1"/>
    </source>
</evidence>
<reference evidence="12 13" key="1">
    <citation type="submission" date="2024-09" db="EMBL/GenBank/DDBJ databases">
        <authorList>
            <person name="Sun Q."/>
            <person name="Mori K."/>
        </authorList>
    </citation>
    <scope>NUCLEOTIDE SEQUENCE [LARGE SCALE GENOMIC DNA]</scope>
    <source>
        <strain evidence="12 13">CECT 8622</strain>
    </source>
</reference>
<dbReference type="SUPFAM" id="SSF49785">
    <property type="entry name" value="Galactose-binding domain-like"/>
    <property type="match status" value="1"/>
</dbReference>
<evidence type="ECO:0000259" key="8">
    <source>
        <dbReference type="Pfam" id="PF02278"/>
    </source>
</evidence>
<sequence length="1061" mass="119276">MIQLIPLKKLKKCKTLLTLSVFAFYTIINAQDQSFESRTVPNNWNAGIGNLTTSTNHYKLGTQSLKWDWASNDVLTISNLQNNGLVPSQVLDYFNNMFRIWVYNTSKIANEPLTFEFYDTNGVLQFYYDFQLNFTGWRAASTSYRYEMLGKKLSSNITTLKIKAPTSGSGAFYFDYIDYTMERNTYRSPDYQLPFLALNNGKHWSDMMYFQSLPKIPLTTPTVQELIDFNSIKQKYDNIILGNAPNTSKINNAINSYNSLKIKNTGAHITGVPLYGKDYPDYQNIDAVEQFIHVFARDYKHKSTPSSLNYFINTVKYMLDQGYADGSLMETVHHIGYSFRNIPNAIHLMKQELMAEGLWDEARKMVEWYSAVDIIWHPTAHDSNLDDANTRAMAILGACLYKSTAAEKVQYLKGYKGYLENWLTTYSKEGSGMKVDFTGFHHNTYYPGYTYAGYKSIAQVINLISEGNFTVGTVAHTTLKNALLVARVVTASSEIPNSLSGRNPFITPSFTNGLKDLGLSNPIDGKLLEAYNYLAGSDPETSSYTNEVPPTGFWQINFSNLGAYRQSNWVADIKGFNKYFWGTEIYETSNRFGRYQSYGAIEIMYPGGHTKSGFTKTGWDWNKTPGATTIHLSWNDLEATKDRQDEITESNFAASLRFGDKSNYYIDEILEGIYGVFGMDFIQKPISATHNLSFKFKKSVFCFDGKLICLGSNISNNDNTNITATNLFQNSITTTIRPIIINNTSHTSFPYNNTLNGNINNWLIDAQNTGYYVKSGNPITVDRKNQDSPNQNGNGSFTNGNFASAYINHGMSPNNSGYEYVIIPATDDAEMASFSNNMSNANTAFYEVVQKNKSGHIVSYNDMYGYALFEASSYPNTQPLKSNDSPCLLMIKESNDKLSMSVVNPDLNFANSSNGESLASTLTFKVHGNWSLDSSFGGNVVLSDTGVTETTITIEAKDGLPVDITLNKDALSTHGNNHRAPFQIYPNPTNGSLFINTESLLGHSAELNLFDVHGKQVYRKSYKNLEELIHIENLQLANGIYFLKIKTPTSAFSKKIIYHKK</sequence>
<gene>
    <name evidence="12" type="ORF">ACFFU9_15320</name>
</gene>
<feature type="signal peptide" evidence="7">
    <location>
        <begin position="1"/>
        <end position="30"/>
    </location>
</feature>
<feature type="domain" description="Lyase N-terminal" evidence="9">
    <location>
        <begin position="31"/>
        <end position="195"/>
    </location>
</feature>
<dbReference type="SUPFAM" id="SSF49863">
    <property type="entry name" value="Hyaluronate lyase-like, C-terminal domain"/>
    <property type="match status" value="1"/>
</dbReference>
<feature type="chain" id="PRO_5047341096" evidence="7">
    <location>
        <begin position="31"/>
        <end position="1061"/>
    </location>
</feature>
<evidence type="ECO:0000256" key="4">
    <source>
        <dbReference type="ARBA" id="ARBA00022729"/>
    </source>
</evidence>
<dbReference type="Gene3D" id="2.70.98.10">
    <property type="match status" value="1"/>
</dbReference>
<evidence type="ECO:0000259" key="9">
    <source>
        <dbReference type="Pfam" id="PF09092"/>
    </source>
</evidence>
<dbReference type="PANTHER" id="PTHR37322:SF3">
    <property type="entry name" value="CHONDROITIN SULFATE ABC EXOLYASE"/>
    <property type="match status" value="1"/>
</dbReference>
<keyword evidence="4 7" id="KW-0732">Signal</keyword>
<evidence type="ECO:0000256" key="1">
    <source>
        <dbReference type="ARBA" id="ARBA00001913"/>
    </source>
</evidence>
<evidence type="ECO:0000256" key="3">
    <source>
        <dbReference type="ARBA" id="ARBA00011245"/>
    </source>
</evidence>
<dbReference type="InterPro" id="IPR011071">
    <property type="entry name" value="Lyase_8-like_C"/>
</dbReference>
<protein>
    <submittedName>
        <fullName evidence="12">Chondroitinase family polysaccharide lyase</fullName>
    </submittedName>
</protein>
<dbReference type="InterPro" id="IPR026444">
    <property type="entry name" value="Secre_tail"/>
</dbReference>
<proteinExistence type="inferred from homology"/>
<evidence type="ECO:0000256" key="2">
    <source>
        <dbReference type="ARBA" id="ARBA00006699"/>
    </source>
</evidence>
<accession>A0ABV5FF66</accession>
<dbReference type="InterPro" id="IPR014718">
    <property type="entry name" value="GH-type_carb-bd"/>
</dbReference>
<dbReference type="SUPFAM" id="SSF48230">
    <property type="entry name" value="Chondroitin AC/alginate lyase"/>
    <property type="match status" value="1"/>
</dbReference>
<evidence type="ECO:0000256" key="7">
    <source>
        <dbReference type="SAM" id="SignalP"/>
    </source>
</evidence>
<comment type="cofactor">
    <cofactor evidence="1">
        <name>Ca(2+)</name>
        <dbReference type="ChEBI" id="CHEBI:29108"/>
    </cofactor>
</comment>
<evidence type="ECO:0000259" key="11">
    <source>
        <dbReference type="Pfam" id="PF18962"/>
    </source>
</evidence>
<dbReference type="InterPro" id="IPR003159">
    <property type="entry name" value="Lyase_8_central_dom"/>
</dbReference>
<dbReference type="PANTHER" id="PTHR37322">
    <property type="match status" value="1"/>
</dbReference>
<dbReference type="InterPro" id="IPR015176">
    <property type="entry name" value="Lyase_N"/>
</dbReference>
<dbReference type="GO" id="GO:0016829">
    <property type="term" value="F:lyase activity"/>
    <property type="evidence" value="ECO:0007669"/>
    <property type="project" value="UniProtKB-KW"/>
</dbReference>
<dbReference type="EMBL" id="JBHMFC010000103">
    <property type="protein sequence ID" value="MFB9058113.1"/>
    <property type="molecule type" value="Genomic_DNA"/>
</dbReference>
<comment type="subunit">
    <text evidence="3">Monomer.</text>
</comment>
<evidence type="ECO:0000259" key="10">
    <source>
        <dbReference type="Pfam" id="PF09093"/>
    </source>
</evidence>
<dbReference type="Gene3D" id="2.60.220.10">
    <property type="entry name" value="Polysaccharide lyase family 8-like, C-terminal"/>
    <property type="match status" value="1"/>
</dbReference>
<feature type="domain" description="Lyase catalytic" evidence="10">
    <location>
        <begin position="218"/>
        <end position="506"/>
    </location>
</feature>
<feature type="domain" description="Polysaccharide lyase family 8 central" evidence="8">
    <location>
        <begin position="564"/>
        <end position="826"/>
    </location>
</feature>
<dbReference type="InterPro" id="IPR011013">
    <property type="entry name" value="Gal_mutarotase_sf_dom"/>
</dbReference>